<name>A0A1M6EJ72_9CLOT</name>
<evidence type="ECO:0000256" key="1">
    <source>
        <dbReference type="ARBA" id="ARBA00022448"/>
    </source>
</evidence>
<gene>
    <name evidence="5" type="ORF">SAMN02745941_04459</name>
</gene>
<feature type="domain" description="ABC transporter" evidence="4">
    <location>
        <begin position="4"/>
        <end position="234"/>
    </location>
</feature>
<dbReference type="InterPro" id="IPR003439">
    <property type="entry name" value="ABC_transporter-like_ATP-bd"/>
</dbReference>
<dbReference type="PANTHER" id="PTHR42788">
    <property type="entry name" value="TAURINE IMPORT ATP-BINDING PROTEIN-RELATED"/>
    <property type="match status" value="1"/>
</dbReference>
<dbReference type="GO" id="GO:0016887">
    <property type="term" value="F:ATP hydrolysis activity"/>
    <property type="evidence" value="ECO:0007669"/>
    <property type="project" value="InterPro"/>
</dbReference>
<dbReference type="PANTHER" id="PTHR42788:SF13">
    <property type="entry name" value="ALIPHATIC SULFONATES IMPORT ATP-BINDING PROTEIN SSUB"/>
    <property type="match status" value="1"/>
</dbReference>
<dbReference type="Gene3D" id="3.40.50.300">
    <property type="entry name" value="P-loop containing nucleotide triphosphate hydrolases"/>
    <property type="match status" value="1"/>
</dbReference>
<evidence type="ECO:0000313" key="6">
    <source>
        <dbReference type="Proteomes" id="UP000184241"/>
    </source>
</evidence>
<dbReference type="InterPro" id="IPR050166">
    <property type="entry name" value="ABC_transporter_ATP-bind"/>
</dbReference>
<evidence type="ECO:0000256" key="2">
    <source>
        <dbReference type="ARBA" id="ARBA00022741"/>
    </source>
</evidence>
<dbReference type="PROSITE" id="PS00211">
    <property type="entry name" value="ABC_TRANSPORTER_1"/>
    <property type="match status" value="1"/>
</dbReference>
<reference evidence="5 6" key="1">
    <citation type="submission" date="2016-11" db="EMBL/GenBank/DDBJ databases">
        <authorList>
            <person name="Jaros S."/>
            <person name="Januszkiewicz K."/>
            <person name="Wedrychowicz H."/>
        </authorList>
    </citation>
    <scope>NUCLEOTIDE SEQUENCE [LARGE SCALE GENOMIC DNA]</scope>
    <source>
        <strain evidence="5 6">DSM 6191</strain>
    </source>
</reference>
<dbReference type="CDD" id="cd03293">
    <property type="entry name" value="ABC_NrtD_SsuB_transporters"/>
    <property type="match status" value="1"/>
</dbReference>
<keyword evidence="3 5" id="KW-0067">ATP-binding</keyword>
<protein>
    <submittedName>
        <fullName evidence="5">NitT/TauT family transport system ATP-binding protein</fullName>
    </submittedName>
</protein>
<evidence type="ECO:0000256" key="3">
    <source>
        <dbReference type="ARBA" id="ARBA00022840"/>
    </source>
</evidence>
<keyword evidence="1" id="KW-0813">Transport</keyword>
<dbReference type="AlphaFoldDB" id="A0A1M6EJ72"/>
<dbReference type="SUPFAM" id="SSF52540">
    <property type="entry name" value="P-loop containing nucleoside triphosphate hydrolases"/>
    <property type="match status" value="1"/>
</dbReference>
<dbReference type="EMBL" id="FQXU01000022">
    <property type="protein sequence ID" value="SHI85562.1"/>
    <property type="molecule type" value="Genomic_DNA"/>
</dbReference>
<accession>A0A1M6EJ72</accession>
<dbReference type="Proteomes" id="UP000184241">
    <property type="component" value="Unassembled WGS sequence"/>
</dbReference>
<sequence>MPKIILNHINKVYPGTDGTKALEDINLTIEEGEFVSILGPSGCGKSTLLEIIAGLLKESSGDVFLGNEKLDGPSKDIGVVFQDSSLFPWRTIRKNIEFGLEIGKVHKEKRKSTVDKYIDIVNLRGFEDKYPHQLSGGMKQRAGLARTMVNNPEVLLMDEPLGAVDYLTRLSLQDEIVDLWKREKKTIIFITHDVSEAVYLGTRVVLLSPRPGRIRRIFEVPFSRPRNRNDENILEIIDEIHKEINSINAPKLEEKLEYIL</sequence>
<evidence type="ECO:0000259" key="4">
    <source>
        <dbReference type="PROSITE" id="PS50893"/>
    </source>
</evidence>
<dbReference type="InterPro" id="IPR003593">
    <property type="entry name" value="AAA+_ATPase"/>
</dbReference>
<dbReference type="InterPro" id="IPR017871">
    <property type="entry name" value="ABC_transporter-like_CS"/>
</dbReference>
<dbReference type="PROSITE" id="PS50893">
    <property type="entry name" value="ABC_TRANSPORTER_2"/>
    <property type="match status" value="1"/>
</dbReference>
<dbReference type="SMART" id="SM00382">
    <property type="entry name" value="AAA"/>
    <property type="match status" value="1"/>
</dbReference>
<keyword evidence="2" id="KW-0547">Nucleotide-binding</keyword>
<dbReference type="Pfam" id="PF00005">
    <property type="entry name" value="ABC_tran"/>
    <property type="match status" value="1"/>
</dbReference>
<dbReference type="InterPro" id="IPR027417">
    <property type="entry name" value="P-loop_NTPase"/>
</dbReference>
<organism evidence="5 6">
    <name type="scientific">Clostridium intestinale DSM 6191</name>
    <dbReference type="NCBI Taxonomy" id="1121320"/>
    <lineage>
        <taxon>Bacteria</taxon>
        <taxon>Bacillati</taxon>
        <taxon>Bacillota</taxon>
        <taxon>Clostridia</taxon>
        <taxon>Eubacteriales</taxon>
        <taxon>Clostridiaceae</taxon>
        <taxon>Clostridium</taxon>
    </lineage>
</organism>
<dbReference type="RefSeq" id="WP_073022741.1">
    <property type="nucleotide sequence ID" value="NZ_FQXU01000022.1"/>
</dbReference>
<evidence type="ECO:0000313" key="5">
    <source>
        <dbReference type="EMBL" id="SHI85562.1"/>
    </source>
</evidence>
<proteinExistence type="predicted"/>
<dbReference type="GO" id="GO:0005524">
    <property type="term" value="F:ATP binding"/>
    <property type="evidence" value="ECO:0007669"/>
    <property type="project" value="UniProtKB-KW"/>
</dbReference>